<dbReference type="AlphaFoldDB" id="A0A0M3HNP0"/>
<evidence type="ECO:0000313" key="1">
    <source>
        <dbReference type="Proteomes" id="UP000036681"/>
    </source>
</evidence>
<organism evidence="1 2">
    <name type="scientific">Ascaris lumbricoides</name>
    <name type="common">Giant roundworm</name>
    <dbReference type="NCBI Taxonomy" id="6252"/>
    <lineage>
        <taxon>Eukaryota</taxon>
        <taxon>Metazoa</taxon>
        <taxon>Ecdysozoa</taxon>
        <taxon>Nematoda</taxon>
        <taxon>Chromadorea</taxon>
        <taxon>Rhabditida</taxon>
        <taxon>Spirurina</taxon>
        <taxon>Ascaridomorpha</taxon>
        <taxon>Ascaridoidea</taxon>
        <taxon>Ascarididae</taxon>
        <taxon>Ascaris</taxon>
    </lineage>
</organism>
<name>A0A0M3HNP0_ASCLU</name>
<keyword evidence="1" id="KW-1185">Reference proteome</keyword>
<protein>
    <submittedName>
        <fullName evidence="2">Dirigent protein</fullName>
    </submittedName>
</protein>
<reference evidence="2" key="1">
    <citation type="submission" date="2017-02" db="UniProtKB">
        <authorList>
            <consortium name="WormBaseParasite"/>
        </authorList>
    </citation>
    <scope>IDENTIFICATION</scope>
</reference>
<sequence length="116" mass="12676">MNLVEVNRNAPRVELEPLCEAANHPPPGGEVFEAAGDFRGIAFSKPSSALGIFGASATAPAGNEVFEGVCFYQETVFTFFCVNALQRFRIYFQWISNSSNFDFGASSRLNRTASIQ</sequence>
<dbReference type="Proteomes" id="UP000036681">
    <property type="component" value="Unplaced"/>
</dbReference>
<proteinExistence type="predicted"/>
<evidence type="ECO:0000313" key="2">
    <source>
        <dbReference type="WBParaSite" id="ALUE_0000334201-mRNA-1"/>
    </source>
</evidence>
<accession>A0A0M3HNP0</accession>
<dbReference type="WBParaSite" id="ALUE_0000334201-mRNA-1">
    <property type="protein sequence ID" value="ALUE_0000334201-mRNA-1"/>
    <property type="gene ID" value="ALUE_0000334201"/>
</dbReference>